<feature type="domain" description="C2H2-type" evidence="9">
    <location>
        <begin position="523"/>
        <end position="550"/>
    </location>
</feature>
<evidence type="ECO:0000259" key="9">
    <source>
        <dbReference type="PROSITE" id="PS50157"/>
    </source>
</evidence>
<dbReference type="GO" id="GO:0010468">
    <property type="term" value="P:regulation of gene expression"/>
    <property type="evidence" value="ECO:0007669"/>
    <property type="project" value="TreeGrafter"/>
</dbReference>
<keyword evidence="13" id="KW-1185">Reference proteome</keyword>
<reference evidence="12" key="1">
    <citation type="submission" date="2013-07" db="EMBL/GenBank/DDBJ databases">
        <authorList>
            <person name="Geib S."/>
        </authorList>
    </citation>
    <scope>NUCLEOTIDE SEQUENCE</scope>
</reference>
<dbReference type="PROSITE" id="PS51029">
    <property type="entry name" value="MADF"/>
    <property type="match status" value="2"/>
</dbReference>
<dbReference type="EMBL" id="CAJHJT010000056">
    <property type="protein sequence ID" value="CAD7013638.1"/>
    <property type="molecule type" value="Genomic_DNA"/>
</dbReference>
<dbReference type="OrthoDB" id="6077919at2759"/>
<dbReference type="PROSITE" id="PS50157">
    <property type="entry name" value="ZINC_FINGER_C2H2_2"/>
    <property type="match status" value="6"/>
</dbReference>
<dbReference type="InterPro" id="IPR036236">
    <property type="entry name" value="Znf_C2H2_sf"/>
</dbReference>
<name>W8C2Y7_CERCA</name>
<feature type="domain" description="C2H2-type" evidence="9">
    <location>
        <begin position="438"/>
        <end position="466"/>
    </location>
</feature>
<keyword evidence="2" id="KW-0479">Metal-binding</keyword>
<dbReference type="InterPro" id="IPR013087">
    <property type="entry name" value="Znf_C2H2_type"/>
</dbReference>
<keyword evidence="6" id="KW-0539">Nucleus</keyword>
<gene>
    <name evidence="12" type="primary">ZN727</name>
    <name evidence="11" type="ORF">CCAP1982_LOCUS21685</name>
</gene>
<dbReference type="Proteomes" id="UP000606786">
    <property type="component" value="Unassembled WGS sequence"/>
</dbReference>
<dbReference type="InterPro" id="IPR050331">
    <property type="entry name" value="Zinc_finger"/>
</dbReference>
<accession>W8C2Y7</accession>
<reference evidence="12" key="2">
    <citation type="journal article" date="2014" name="BMC Genomics">
        <title>A genomic perspective to assessing quality of mass-reared SIT flies used in Mediterranean fruit fly (Ceratitis capitata) eradication in California.</title>
        <authorList>
            <person name="Calla B."/>
            <person name="Hall B."/>
            <person name="Hou S."/>
            <person name="Geib S.M."/>
        </authorList>
    </citation>
    <scope>NUCLEOTIDE SEQUENCE</scope>
</reference>
<keyword evidence="5" id="KW-0862">Zinc</keyword>
<dbReference type="GeneID" id="101459520"/>
<sequence>MNICGNVYVSKNVSKFALKCLYCDDDIEDWETFVSHIQSLHNSDLEEPCIDPIGQMDYKEDNALDWLKDEVPIPAVGNGVQWDETPNALKIEIASEEENSKAEAESSKEPDWDNDQDENFEINDSSSDSDSPDESVRKTRKRSAKKVEDSDSDEDSPDGIDTKTKTGLLKTFKPSFYRNNRNTNVFLDMYEKSPCLWNPKDENYNNNSKRAECKEEMIKEMKSKCQIVLSHKKLWECFRALYTLYKTIGEAKENKSEARYKKLSPTILAYYDRCSFLSVAEEGFLDVFDDTPNTVTNLSVATINSTTITFVEAYKRFTSLYDNSHPDYNYASKRRLRYKDMADILRTEQNVEFTEDDIYKGIDYLRHWYYKLKSRLGKTLQYQMLSNAAQFYVEKMSFLPERGNRPKIKCTECDKVFQGNVARRIHLYKEHKIGELPYACTECNRTFSSHAAMSGHKKRNHMEKKFKCEFCDRCYAMQGDLNNHMSSHTGDKPFICELCGKAFRTRTKLRFHNNAIHLKLREFKCTMCTKDFLKKRDLNDHIKAHLNIRDKICDTCGKGFTNSHALLRHKQLHAEVKKFACKFCDKRFYQFVGLNSHMKHRHDIYKNSQKRKPEEIAETSTQMAMIMHPGYNIQ</sequence>
<evidence type="ECO:0000313" key="11">
    <source>
        <dbReference type="EMBL" id="CAD7013638.1"/>
    </source>
</evidence>
<evidence type="ECO:0000256" key="1">
    <source>
        <dbReference type="ARBA" id="ARBA00004123"/>
    </source>
</evidence>
<dbReference type="SMART" id="SM00355">
    <property type="entry name" value="ZnF_C2H2"/>
    <property type="match status" value="8"/>
</dbReference>
<dbReference type="InterPro" id="IPR006578">
    <property type="entry name" value="MADF-dom"/>
</dbReference>
<dbReference type="FunFam" id="3.30.160.60:FF:000446">
    <property type="entry name" value="Zinc finger protein"/>
    <property type="match status" value="1"/>
</dbReference>
<dbReference type="SMART" id="SM00595">
    <property type="entry name" value="MADF"/>
    <property type="match status" value="2"/>
</dbReference>
<keyword evidence="3" id="KW-0677">Repeat</keyword>
<dbReference type="EMBL" id="GAMC01000253">
    <property type="protein sequence ID" value="JAC06303.1"/>
    <property type="molecule type" value="mRNA"/>
</dbReference>
<feature type="domain" description="MADF" evidence="10">
    <location>
        <begin position="309"/>
        <end position="404"/>
    </location>
</feature>
<dbReference type="Pfam" id="PF10545">
    <property type="entry name" value="MADF_DNA_bdg"/>
    <property type="match status" value="2"/>
</dbReference>
<dbReference type="KEGG" id="ccat:101459520"/>
<evidence type="ECO:0000256" key="5">
    <source>
        <dbReference type="ARBA" id="ARBA00022833"/>
    </source>
</evidence>
<evidence type="ECO:0000256" key="7">
    <source>
        <dbReference type="PROSITE-ProRule" id="PRU00042"/>
    </source>
</evidence>
<evidence type="ECO:0000256" key="2">
    <source>
        <dbReference type="ARBA" id="ARBA00022723"/>
    </source>
</evidence>
<organism evidence="12">
    <name type="scientific">Ceratitis capitata</name>
    <name type="common">Mediterranean fruit fly</name>
    <name type="synonym">Tephritis capitata</name>
    <dbReference type="NCBI Taxonomy" id="7213"/>
    <lineage>
        <taxon>Eukaryota</taxon>
        <taxon>Metazoa</taxon>
        <taxon>Ecdysozoa</taxon>
        <taxon>Arthropoda</taxon>
        <taxon>Hexapoda</taxon>
        <taxon>Insecta</taxon>
        <taxon>Pterygota</taxon>
        <taxon>Neoptera</taxon>
        <taxon>Endopterygota</taxon>
        <taxon>Diptera</taxon>
        <taxon>Brachycera</taxon>
        <taxon>Muscomorpha</taxon>
        <taxon>Tephritoidea</taxon>
        <taxon>Tephritidae</taxon>
        <taxon>Ceratitis</taxon>
        <taxon>Ceratitis</taxon>
    </lineage>
</organism>
<feature type="compositionally biased region" description="Basic and acidic residues" evidence="8">
    <location>
        <begin position="98"/>
        <end position="111"/>
    </location>
</feature>
<feature type="region of interest" description="Disordered" evidence="8">
    <location>
        <begin position="95"/>
        <end position="165"/>
    </location>
</feature>
<dbReference type="Pfam" id="PF13912">
    <property type="entry name" value="zf-C2H2_6"/>
    <property type="match status" value="2"/>
</dbReference>
<feature type="domain" description="MADF" evidence="10">
    <location>
        <begin position="185"/>
        <end position="282"/>
    </location>
</feature>
<dbReference type="PANTHER" id="PTHR16515">
    <property type="entry name" value="PR DOMAIN ZINC FINGER PROTEIN"/>
    <property type="match status" value="1"/>
</dbReference>
<dbReference type="PANTHER" id="PTHR16515:SF66">
    <property type="entry name" value="C2H2-TYPE DOMAIN-CONTAINING PROTEIN"/>
    <property type="match status" value="1"/>
</dbReference>
<evidence type="ECO:0000313" key="12">
    <source>
        <dbReference type="EMBL" id="JAC06303.1"/>
    </source>
</evidence>
<dbReference type="Gene3D" id="3.30.160.60">
    <property type="entry name" value="Classic Zinc Finger"/>
    <property type="match status" value="4"/>
</dbReference>
<protein>
    <submittedName>
        <fullName evidence="11">(Mediterranean fruit fly) hypothetical protein</fullName>
    </submittedName>
    <submittedName>
        <fullName evidence="12">Putative zinc finger protein 727</fullName>
    </submittedName>
</protein>
<feature type="domain" description="C2H2-type" evidence="9">
    <location>
        <begin position="494"/>
        <end position="522"/>
    </location>
</feature>
<evidence type="ECO:0000313" key="13">
    <source>
        <dbReference type="Proteomes" id="UP000606786"/>
    </source>
</evidence>
<keyword evidence="4 7" id="KW-0863">Zinc-finger</keyword>
<feature type="domain" description="C2H2-type" evidence="9">
    <location>
        <begin position="466"/>
        <end position="493"/>
    </location>
</feature>
<evidence type="ECO:0000256" key="3">
    <source>
        <dbReference type="ARBA" id="ARBA00022737"/>
    </source>
</evidence>
<dbReference type="Pfam" id="PF00096">
    <property type="entry name" value="zf-C2H2"/>
    <property type="match status" value="2"/>
</dbReference>
<evidence type="ECO:0000256" key="4">
    <source>
        <dbReference type="ARBA" id="ARBA00022771"/>
    </source>
</evidence>
<reference evidence="11" key="3">
    <citation type="submission" date="2020-11" db="EMBL/GenBank/DDBJ databases">
        <authorList>
            <person name="Whitehead M."/>
        </authorList>
    </citation>
    <scope>NUCLEOTIDE SEQUENCE</scope>
    <source>
        <strain evidence="11">EGII</strain>
    </source>
</reference>
<evidence type="ECO:0000259" key="10">
    <source>
        <dbReference type="PROSITE" id="PS51029"/>
    </source>
</evidence>
<dbReference type="PROSITE" id="PS00028">
    <property type="entry name" value="ZINC_FINGER_C2H2_1"/>
    <property type="match status" value="6"/>
</dbReference>
<evidence type="ECO:0000256" key="8">
    <source>
        <dbReference type="SAM" id="MobiDB-lite"/>
    </source>
</evidence>
<feature type="domain" description="C2H2-type" evidence="9">
    <location>
        <begin position="551"/>
        <end position="578"/>
    </location>
</feature>
<dbReference type="GO" id="GO:0005634">
    <property type="term" value="C:nucleus"/>
    <property type="evidence" value="ECO:0007669"/>
    <property type="project" value="UniProtKB-SubCell"/>
</dbReference>
<dbReference type="SUPFAM" id="SSF57667">
    <property type="entry name" value="beta-beta-alpha zinc fingers"/>
    <property type="match status" value="3"/>
</dbReference>
<feature type="domain" description="C2H2-type" evidence="9">
    <location>
        <begin position="579"/>
        <end position="607"/>
    </location>
</feature>
<proteinExistence type="evidence at transcript level"/>
<feature type="compositionally biased region" description="Acidic residues" evidence="8">
    <location>
        <begin position="112"/>
        <end position="121"/>
    </location>
</feature>
<evidence type="ECO:0000256" key="6">
    <source>
        <dbReference type="ARBA" id="ARBA00023242"/>
    </source>
</evidence>
<dbReference type="GO" id="GO:0008270">
    <property type="term" value="F:zinc ion binding"/>
    <property type="evidence" value="ECO:0007669"/>
    <property type="project" value="UniProtKB-KW"/>
</dbReference>
<comment type="subcellular location">
    <subcellularLocation>
        <location evidence="1">Nucleus</location>
    </subcellularLocation>
</comment>
<dbReference type="AlphaFoldDB" id="W8C2Y7"/>